<dbReference type="GO" id="GO:0004066">
    <property type="term" value="F:asparagine synthase (glutamine-hydrolyzing) activity"/>
    <property type="evidence" value="ECO:0007669"/>
    <property type="project" value="UniProtKB-EC"/>
</dbReference>
<dbReference type="NCBIfam" id="TIGR01536">
    <property type="entry name" value="asn_synth_AEB"/>
    <property type="match status" value="1"/>
</dbReference>
<keyword evidence="5" id="KW-0067">ATP-binding</keyword>
<evidence type="ECO:0000313" key="9">
    <source>
        <dbReference type="EMBL" id="MDN4164728.1"/>
    </source>
</evidence>
<gene>
    <name evidence="9" type="primary">asnB</name>
    <name evidence="9" type="ORF">QWY31_04400</name>
</gene>
<keyword evidence="9" id="KW-0436">Ligase</keyword>
<dbReference type="EMBL" id="JAUHJS010000002">
    <property type="protein sequence ID" value="MDN4164728.1"/>
    <property type="molecule type" value="Genomic_DNA"/>
</dbReference>
<keyword evidence="6" id="KW-0315">Glutamine amidotransferase</keyword>
<sequence length="637" mass="72890">MCGIAGIVAFNMVGQLHMINLSRATLALSKRGPDYQGLFTHERVGLGHRRLSIIDVSASAHQPMEDESERYTVVFNGEIFNFQEIRERLIAEGQVFRTQSDTEVLLYSYIRHGEKCLEWFNGFFAFAIYDKQENELFIARDRMGIKPLLYVHDEDKFMFASEMKALKGFGFDKSLDKASILQYLQLTYIPAPFTVFKAVKKLMPGHYVRIKNKEVKFSRYYTIPYDKKAPLQASYEAKQKLLVDTLEGAVQRRLVADVPLGSFLSGGIDSSVITGLAARHVDKMHTFSVGYRDEPFYDETRYAELVAKKFRTEHTVFKLSNTDLYTHLHDILDYIDEPFADSSAIPVYILSQRTRQQVTVALSGDGADELFAGYNKHAALFRASQPSMMNSLLSLGGRFIPDSGSRGGAFSNALRQAKRYANGLQKSPKERYRLWASFTPVAEAVQWLSPQFFGAEDAHEEAYRWYALTREISEDSTINDYLYTDCQLVLPNDMLTKVDLMSMANSLEVRVPFLDKEVVALAFSLEESDKITKGIKKRIVQDAFREMLPAELYKRPKHGFEVPLMKWFQNELRSVILDDLLNDDFIEAQGIFQAQAIRKLKKQLFSSQPGDIQALVWSLIVFQWWWKKHMGDSVSEG</sequence>
<comment type="similarity">
    <text evidence="2">Belongs to the asparagine synthetase family.</text>
</comment>
<protein>
    <recommendedName>
        <fullName evidence="3">asparagine synthase (glutamine-hydrolyzing)</fullName>
        <ecNumber evidence="3">6.3.5.4</ecNumber>
    </recommendedName>
</protein>
<dbReference type="CDD" id="cd00712">
    <property type="entry name" value="AsnB"/>
    <property type="match status" value="1"/>
</dbReference>
<dbReference type="InterPro" id="IPR017932">
    <property type="entry name" value="GATase_2_dom"/>
</dbReference>
<keyword evidence="10" id="KW-1185">Reference proteome</keyword>
<dbReference type="InterPro" id="IPR001962">
    <property type="entry name" value="Asn_synthase"/>
</dbReference>
<evidence type="ECO:0000313" key="10">
    <source>
        <dbReference type="Proteomes" id="UP001168552"/>
    </source>
</evidence>
<evidence type="ECO:0000256" key="1">
    <source>
        <dbReference type="ARBA" id="ARBA00005187"/>
    </source>
</evidence>
<accession>A0ABT8F2Q4</accession>
<feature type="domain" description="Glutamine amidotransferase type-2" evidence="8">
    <location>
        <begin position="2"/>
        <end position="213"/>
    </location>
</feature>
<dbReference type="CDD" id="cd01991">
    <property type="entry name" value="Asn_synthase_B_C"/>
    <property type="match status" value="1"/>
</dbReference>
<dbReference type="InterPro" id="IPR029055">
    <property type="entry name" value="Ntn_hydrolases_N"/>
</dbReference>
<comment type="caution">
    <text evidence="9">The sequence shown here is derived from an EMBL/GenBank/DDBJ whole genome shotgun (WGS) entry which is preliminary data.</text>
</comment>
<dbReference type="PANTHER" id="PTHR43284">
    <property type="entry name" value="ASPARAGINE SYNTHETASE (GLUTAMINE-HYDROLYZING)"/>
    <property type="match status" value="1"/>
</dbReference>
<dbReference type="InterPro" id="IPR033738">
    <property type="entry name" value="AsnB_N"/>
</dbReference>
<dbReference type="Proteomes" id="UP001168552">
    <property type="component" value="Unassembled WGS sequence"/>
</dbReference>
<organism evidence="9 10">
    <name type="scientific">Shiella aurantiaca</name>
    <dbReference type="NCBI Taxonomy" id="3058365"/>
    <lineage>
        <taxon>Bacteria</taxon>
        <taxon>Pseudomonadati</taxon>
        <taxon>Bacteroidota</taxon>
        <taxon>Cytophagia</taxon>
        <taxon>Cytophagales</taxon>
        <taxon>Shiellaceae</taxon>
        <taxon>Shiella</taxon>
    </lineage>
</organism>
<dbReference type="SUPFAM" id="SSF56235">
    <property type="entry name" value="N-terminal nucleophile aminohydrolases (Ntn hydrolases)"/>
    <property type="match status" value="1"/>
</dbReference>
<dbReference type="SUPFAM" id="SSF52402">
    <property type="entry name" value="Adenine nucleotide alpha hydrolases-like"/>
    <property type="match status" value="1"/>
</dbReference>
<dbReference type="Pfam" id="PF00733">
    <property type="entry name" value="Asn_synthase"/>
    <property type="match status" value="1"/>
</dbReference>
<evidence type="ECO:0000256" key="4">
    <source>
        <dbReference type="ARBA" id="ARBA00022741"/>
    </source>
</evidence>
<dbReference type="InterPro" id="IPR014729">
    <property type="entry name" value="Rossmann-like_a/b/a_fold"/>
</dbReference>
<dbReference type="InterPro" id="IPR051786">
    <property type="entry name" value="ASN_synthetase/amidase"/>
</dbReference>
<dbReference type="PROSITE" id="PS51278">
    <property type="entry name" value="GATASE_TYPE_2"/>
    <property type="match status" value="1"/>
</dbReference>
<evidence type="ECO:0000256" key="6">
    <source>
        <dbReference type="ARBA" id="ARBA00022962"/>
    </source>
</evidence>
<evidence type="ECO:0000259" key="8">
    <source>
        <dbReference type="PROSITE" id="PS51278"/>
    </source>
</evidence>
<dbReference type="EC" id="6.3.5.4" evidence="3"/>
<dbReference type="Gene3D" id="3.60.20.10">
    <property type="entry name" value="Glutamine Phosphoribosylpyrophosphate, subunit 1, domain 1"/>
    <property type="match status" value="1"/>
</dbReference>
<proteinExistence type="inferred from homology"/>
<reference evidence="9" key="1">
    <citation type="submission" date="2023-06" db="EMBL/GenBank/DDBJ databases">
        <title>Cytophagales bacterium Strain LB-30, isolated from soil.</title>
        <authorList>
            <person name="Liu B."/>
        </authorList>
    </citation>
    <scope>NUCLEOTIDE SEQUENCE</scope>
    <source>
        <strain evidence="9">LB-30</strain>
    </source>
</reference>
<evidence type="ECO:0000256" key="2">
    <source>
        <dbReference type="ARBA" id="ARBA00005752"/>
    </source>
</evidence>
<dbReference type="Pfam" id="PF13537">
    <property type="entry name" value="GATase_7"/>
    <property type="match status" value="1"/>
</dbReference>
<dbReference type="PANTHER" id="PTHR43284:SF1">
    <property type="entry name" value="ASPARAGINE SYNTHETASE"/>
    <property type="match status" value="1"/>
</dbReference>
<comment type="catalytic activity">
    <reaction evidence="7">
        <text>L-aspartate + L-glutamine + ATP + H2O = L-asparagine + L-glutamate + AMP + diphosphate + H(+)</text>
        <dbReference type="Rhea" id="RHEA:12228"/>
        <dbReference type="ChEBI" id="CHEBI:15377"/>
        <dbReference type="ChEBI" id="CHEBI:15378"/>
        <dbReference type="ChEBI" id="CHEBI:29985"/>
        <dbReference type="ChEBI" id="CHEBI:29991"/>
        <dbReference type="ChEBI" id="CHEBI:30616"/>
        <dbReference type="ChEBI" id="CHEBI:33019"/>
        <dbReference type="ChEBI" id="CHEBI:58048"/>
        <dbReference type="ChEBI" id="CHEBI:58359"/>
        <dbReference type="ChEBI" id="CHEBI:456215"/>
        <dbReference type="EC" id="6.3.5.4"/>
    </reaction>
</comment>
<name>A0ABT8F2Q4_9BACT</name>
<dbReference type="PIRSF" id="PIRSF001589">
    <property type="entry name" value="Asn_synthetase_glu-h"/>
    <property type="match status" value="1"/>
</dbReference>
<evidence type="ECO:0000256" key="5">
    <source>
        <dbReference type="ARBA" id="ARBA00022840"/>
    </source>
</evidence>
<evidence type="ECO:0000256" key="7">
    <source>
        <dbReference type="ARBA" id="ARBA00048741"/>
    </source>
</evidence>
<keyword evidence="4" id="KW-0547">Nucleotide-binding</keyword>
<comment type="pathway">
    <text evidence="1">Amino-acid biosynthesis; L-asparagine biosynthesis; L-asparagine from L-aspartate (L-Gln route): step 1/1.</text>
</comment>
<dbReference type="Gene3D" id="3.40.50.620">
    <property type="entry name" value="HUPs"/>
    <property type="match status" value="1"/>
</dbReference>
<evidence type="ECO:0000256" key="3">
    <source>
        <dbReference type="ARBA" id="ARBA00012737"/>
    </source>
</evidence>
<dbReference type="InterPro" id="IPR006426">
    <property type="entry name" value="Asn_synth_AEB"/>
</dbReference>
<dbReference type="RefSeq" id="WP_320003255.1">
    <property type="nucleotide sequence ID" value="NZ_JAUHJS010000002.1"/>
</dbReference>